<gene>
    <name evidence="2" type="ORF">WN55_08446</name>
</gene>
<dbReference type="EMBL" id="KQ435191">
    <property type="protein sequence ID" value="KZC15038.1"/>
    <property type="molecule type" value="Genomic_DNA"/>
</dbReference>
<keyword evidence="3" id="KW-1185">Reference proteome</keyword>
<feature type="region of interest" description="Disordered" evidence="1">
    <location>
        <begin position="37"/>
        <end position="64"/>
    </location>
</feature>
<accession>A0A154PUK6</accession>
<protein>
    <submittedName>
        <fullName evidence="2">Uncharacterized protein</fullName>
    </submittedName>
</protein>
<evidence type="ECO:0000313" key="3">
    <source>
        <dbReference type="Proteomes" id="UP000076502"/>
    </source>
</evidence>
<evidence type="ECO:0000313" key="2">
    <source>
        <dbReference type="EMBL" id="KZC15038.1"/>
    </source>
</evidence>
<dbReference type="Proteomes" id="UP000076502">
    <property type="component" value="Unassembled WGS sequence"/>
</dbReference>
<organism evidence="2 3">
    <name type="scientific">Dufourea novaeangliae</name>
    <name type="common">Sweat bee</name>
    <dbReference type="NCBI Taxonomy" id="178035"/>
    <lineage>
        <taxon>Eukaryota</taxon>
        <taxon>Metazoa</taxon>
        <taxon>Ecdysozoa</taxon>
        <taxon>Arthropoda</taxon>
        <taxon>Hexapoda</taxon>
        <taxon>Insecta</taxon>
        <taxon>Pterygota</taxon>
        <taxon>Neoptera</taxon>
        <taxon>Endopterygota</taxon>
        <taxon>Hymenoptera</taxon>
        <taxon>Apocrita</taxon>
        <taxon>Aculeata</taxon>
        <taxon>Apoidea</taxon>
        <taxon>Anthophila</taxon>
        <taxon>Halictidae</taxon>
        <taxon>Rophitinae</taxon>
        <taxon>Dufourea</taxon>
    </lineage>
</organism>
<feature type="compositionally biased region" description="Polar residues" evidence="1">
    <location>
        <begin position="49"/>
        <end position="64"/>
    </location>
</feature>
<proteinExistence type="predicted"/>
<name>A0A154PUK6_DUFNO</name>
<dbReference type="AlphaFoldDB" id="A0A154PUK6"/>
<evidence type="ECO:0000256" key="1">
    <source>
        <dbReference type="SAM" id="MobiDB-lite"/>
    </source>
</evidence>
<reference evidence="2 3" key="1">
    <citation type="submission" date="2015-07" db="EMBL/GenBank/DDBJ databases">
        <title>The genome of Dufourea novaeangliae.</title>
        <authorList>
            <person name="Pan H."/>
            <person name="Kapheim K."/>
        </authorList>
    </citation>
    <scope>NUCLEOTIDE SEQUENCE [LARGE SCALE GENOMIC DNA]</scope>
    <source>
        <strain evidence="2">0120121106</strain>
        <tissue evidence="2">Whole body</tissue>
    </source>
</reference>
<sequence length="64" mass="6604">MVIRGFRQSVATLGSTPVSPLLYGSVPVPPPRIFPGVFGGLQGRRDSGDSSGPESFSANNPDSS</sequence>